<dbReference type="RefSeq" id="WP_100443538.1">
    <property type="nucleotide sequence ID" value="NZ_CP154630.1"/>
</dbReference>
<dbReference type="PANTHER" id="PTHR43185:SF1">
    <property type="entry name" value="FE(2+) TRANSPORTER FEOB"/>
    <property type="match status" value="1"/>
</dbReference>
<evidence type="ECO:0000256" key="11">
    <source>
        <dbReference type="ARBA" id="ARBA00023065"/>
    </source>
</evidence>
<reference evidence="17" key="1">
    <citation type="submission" date="2018-09" db="EMBL/GenBank/DDBJ databases">
        <authorList>
            <person name="Groschel M."/>
            <person name="Kohl T."/>
            <person name="Conchillo-Sole O."/>
            <person name="Mamat U."/>
            <person name="Yero D."/>
            <person name="Niemann S."/>
            <person name="Daura X."/>
            <person name="Gibert I."/>
        </authorList>
    </citation>
    <scope>NUCLEOTIDE SEQUENCE</scope>
    <source>
        <strain evidence="17">OG156</strain>
    </source>
</reference>
<evidence type="ECO:0000256" key="13">
    <source>
        <dbReference type="ARBA" id="ARBA00023136"/>
    </source>
</evidence>
<name>A0A2J0T161_STEMA</name>
<keyword evidence="7 15" id="KW-0812">Transmembrane</keyword>
<comment type="subcellular location">
    <subcellularLocation>
        <location evidence="1">Cell inner membrane</location>
        <topology evidence="1">Multi-pass membrane protein</topology>
    </subcellularLocation>
</comment>
<dbReference type="FunFam" id="3.40.50.300:FF:000426">
    <property type="entry name" value="Ferrous iron transport protein B"/>
    <property type="match status" value="1"/>
</dbReference>
<dbReference type="Proteomes" id="UP000822271">
    <property type="component" value="Unassembled WGS sequence"/>
</dbReference>
<keyword evidence="10" id="KW-0408">Iron</keyword>
<evidence type="ECO:0000256" key="12">
    <source>
        <dbReference type="ARBA" id="ARBA00023134"/>
    </source>
</evidence>
<keyword evidence="8" id="KW-0547">Nucleotide-binding</keyword>
<evidence type="ECO:0000256" key="2">
    <source>
        <dbReference type="ARBA" id="ARBA00022371"/>
    </source>
</evidence>
<feature type="transmembrane region" description="Helical" evidence="15">
    <location>
        <begin position="491"/>
        <end position="510"/>
    </location>
</feature>
<evidence type="ECO:0000256" key="3">
    <source>
        <dbReference type="ARBA" id="ARBA00022448"/>
    </source>
</evidence>
<keyword evidence="4" id="KW-1003">Cell membrane</keyword>
<dbReference type="OrthoDB" id="9809127at2"/>
<feature type="transmembrane region" description="Helical" evidence="15">
    <location>
        <begin position="280"/>
        <end position="304"/>
    </location>
</feature>
<feature type="transmembrane region" description="Helical" evidence="15">
    <location>
        <begin position="558"/>
        <end position="583"/>
    </location>
</feature>
<reference evidence="17" key="2">
    <citation type="journal article" date="2020" name="Front. Microbiol.">
        <title>Genetic Variants of the DSF Quorum Sensing System in Stenotrophomonas maltophilia Influence Virulence and Resistance Phenotypes Among Genotypically Diverse Clinical Isolates.</title>
        <authorList>
            <person name="Yero D."/>
            <person name="Huedo P."/>
            <person name="Conchillo-Sole O."/>
            <person name="Martinez-Servat S."/>
            <person name="Mamat U."/>
            <person name="Coves X."/>
            <person name="Llanas F."/>
            <person name="Roca I."/>
            <person name="Vila J."/>
            <person name="Schaible U.E."/>
            <person name="Daura X."/>
            <person name="Gibert I."/>
        </authorList>
    </citation>
    <scope>NUCLEOTIDE SEQUENCE</scope>
    <source>
        <strain evidence="17">OG156</strain>
    </source>
</reference>
<keyword evidence="5" id="KW-0410">Iron transport</keyword>
<dbReference type="PRINTS" id="PR00326">
    <property type="entry name" value="GTP1OBG"/>
</dbReference>
<evidence type="ECO:0000256" key="5">
    <source>
        <dbReference type="ARBA" id="ARBA00022496"/>
    </source>
</evidence>
<feature type="transmembrane region" description="Helical" evidence="15">
    <location>
        <begin position="224"/>
        <end position="245"/>
    </location>
</feature>
<keyword evidence="11" id="KW-0406">Ion transport</keyword>
<proteinExistence type="predicted"/>
<keyword evidence="9 15" id="KW-1133">Transmembrane helix</keyword>
<evidence type="ECO:0000256" key="1">
    <source>
        <dbReference type="ARBA" id="ARBA00004429"/>
    </source>
</evidence>
<keyword evidence="3" id="KW-0813">Transport</keyword>
<keyword evidence="13 15" id="KW-0472">Membrane</keyword>
<comment type="caution">
    <text evidence="17">The sequence shown here is derived from an EMBL/GenBank/DDBJ whole genome shotgun (WGS) entry which is preliminary data.</text>
</comment>
<dbReference type="PANTHER" id="PTHR43185">
    <property type="entry name" value="FERROUS IRON TRANSPORT PROTEIN B"/>
    <property type="match status" value="1"/>
</dbReference>
<evidence type="ECO:0000256" key="8">
    <source>
        <dbReference type="ARBA" id="ARBA00022741"/>
    </source>
</evidence>
<dbReference type="AlphaFoldDB" id="A0A2J0T161"/>
<evidence type="ECO:0000313" key="18">
    <source>
        <dbReference type="Proteomes" id="UP000822271"/>
    </source>
</evidence>
<evidence type="ECO:0000256" key="9">
    <source>
        <dbReference type="ARBA" id="ARBA00022989"/>
    </source>
</evidence>
<feature type="transmembrane region" description="Helical" evidence="15">
    <location>
        <begin position="517"/>
        <end position="538"/>
    </location>
</feature>
<evidence type="ECO:0000256" key="4">
    <source>
        <dbReference type="ARBA" id="ARBA00022475"/>
    </source>
</evidence>
<feature type="transmembrane region" description="Helical" evidence="15">
    <location>
        <begin position="358"/>
        <end position="384"/>
    </location>
</feature>
<feature type="transmembrane region" description="Helical" evidence="15">
    <location>
        <begin position="595"/>
        <end position="615"/>
    </location>
</feature>
<dbReference type="InterPro" id="IPR050860">
    <property type="entry name" value="FeoB_GTPase"/>
</dbReference>
<dbReference type="InterPro" id="IPR011642">
    <property type="entry name" value="Gate_dom"/>
</dbReference>
<feature type="domain" description="FeoB-type G" evidence="16">
    <location>
        <begin position="9"/>
        <end position="177"/>
    </location>
</feature>
<dbReference type="InterPro" id="IPR011640">
    <property type="entry name" value="Fe2_transport_prot_B_C"/>
</dbReference>
<evidence type="ECO:0000313" key="17">
    <source>
        <dbReference type="EMBL" id="MBA0310148.1"/>
    </source>
</evidence>
<dbReference type="CDD" id="cd01879">
    <property type="entry name" value="FeoB"/>
    <property type="match status" value="1"/>
</dbReference>
<evidence type="ECO:0000259" key="16">
    <source>
        <dbReference type="PROSITE" id="PS51711"/>
    </source>
</evidence>
<dbReference type="Pfam" id="PF02421">
    <property type="entry name" value="FeoB_N"/>
    <property type="match status" value="1"/>
</dbReference>
<dbReference type="InterPro" id="IPR027417">
    <property type="entry name" value="P-loop_NTPase"/>
</dbReference>
<evidence type="ECO:0000256" key="7">
    <source>
        <dbReference type="ARBA" id="ARBA00022692"/>
    </source>
</evidence>
<feature type="transmembrane region" description="Helical" evidence="15">
    <location>
        <begin position="396"/>
        <end position="417"/>
    </location>
</feature>
<dbReference type="Gene3D" id="3.40.50.300">
    <property type="entry name" value="P-loop containing nucleotide triphosphate hydrolases"/>
    <property type="match status" value="1"/>
</dbReference>
<feature type="transmembrane region" description="Helical" evidence="15">
    <location>
        <begin position="324"/>
        <end position="346"/>
    </location>
</feature>
<dbReference type="GO" id="GO:0005886">
    <property type="term" value="C:plasma membrane"/>
    <property type="evidence" value="ECO:0007669"/>
    <property type="project" value="UniProtKB-SubCell"/>
</dbReference>
<accession>A0A2J0T161</accession>
<keyword evidence="6" id="KW-0997">Cell inner membrane</keyword>
<sequence>MTATATTAPLRVALVGNPNSGKTALFNQLTGSRQKVANYTGVTVERKEGRLRAPSGREFAVLDLPGAYSLQPASLDEAITRDLCRGFYPGEAAPDVLLCVIDATNLRLHLRFALELRELGKPMVVALNMVDAAQRRGIQVDVAALERELGVPVVETVAVRKQGAKALVERLDAMVPHLDAPVPGPEGGIDYHAKVRQILAVAVRMPARTAKIDDALDRWLLHPVFGLVSLSVVMFLIFQAVYAWATPLMDGIEAAFAWLGQFVGSVLPEGPLASLLTDGIIAGVGGVVVFLPQILILFFFILVLEESGYLPRAAFLLDRMMAAAGLSGRSFIPLLSSFACAVPGIMSTRSIQDPRDRLATILVAPLMTCSARLPVYALLIGAFIPQKTVWGVFNQQGLVLFGLYAAGILSALAMSWIMKKWRRDKSEHPLMLELPSYRLPHVRDLAVGLYERGMIFLKRVGGIILALTILLWVLLSFPAAPVGATMPAIDYSYAGQIGHAMAVFFAPLGFNWQICIALIPGLAAREVAVSSLATVYALSAADDDAASQALTPLISDGWSLATALSLLVWYIYAPMCISTLATIKRETNSWKQMGFAAFYLFAAAYVAALITYQVTKALGGG</sequence>
<evidence type="ECO:0000256" key="6">
    <source>
        <dbReference type="ARBA" id="ARBA00022519"/>
    </source>
</evidence>
<gene>
    <name evidence="17" type="ORF">D7Y33_03820</name>
</gene>
<dbReference type="Pfam" id="PF07664">
    <property type="entry name" value="FeoB_C"/>
    <property type="match status" value="1"/>
</dbReference>
<dbReference type="InterPro" id="IPR030389">
    <property type="entry name" value="G_FEOB_dom"/>
</dbReference>
<evidence type="ECO:0000256" key="14">
    <source>
        <dbReference type="ARBA" id="ARBA00031200"/>
    </source>
</evidence>
<organism evidence="17 18">
    <name type="scientific">Stenotrophomonas maltophilia</name>
    <name type="common">Pseudomonas maltophilia</name>
    <name type="synonym">Xanthomonas maltophilia</name>
    <dbReference type="NCBI Taxonomy" id="40324"/>
    <lineage>
        <taxon>Bacteria</taxon>
        <taxon>Pseudomonadati</taxon>
        <taxon>Pseudomonadota</taxon>
        <taxon>Gammaproteobacteria</taxon>
        <taxon>Lysobacterales</taxon>
        <taxon>Lysobacteraceae</taxon>
        <taxon>Stenotrophomonas</taxon>
        <taxon>Stenotrophomonas maltophilia group</taxon>
    </lineage>
</organism>
<evidence type="ECO:0000256" key="15">
    <source>
        <dbReference type="SAM" id="Phobius"/>
    </source>
</evidence>
<dbReference type="GO" id="GO:0005525">
    <property type="term" value="F:GTP binding"/>
    <property type="evidence" value="ECO:0007669"/>
    <property type="project" value="UniProtKB-KW"/>
</dbReference>
<dbReference type="GO" id="GO:0015093">
    <property type="term" value="F:ferrous iron transmembrane transporter activity"/>
    <property type="evidence" value="ECO:0007669"/>
    <property type="project" value="InterPro"/>
</dbReference>
<dbReference type="PROSITE" id="PS51711">
    <property type="entry name" value="G_FEOB"/>
    <property type="match status" value="1"/>
</dbReference>
<feature type="transmembrane region" description="Helical" evidence="15">
    <location>
        <begin position="460"/>
        <end position="479"/>
    </location>
</feature>
<keyword evidence="12" id="KW-0342">GTP-binding</keyword>
<feature type="transmembrane region" description="Helical" evidence="15">
    <location>
        <begin position="251"/>
        <end position="268"/>
    </location>
</feature>
<evidence type="ECO:0000256" key="10">
    <source>
        <dbReference type="ARBA" id="ARBA00023004"/>
    </source>
</evidence>
<dbReference type="EMBL" id="RAUE01000006">
    <property type="protein sequence ID" value="MBA0310148.1"/>
    <property type="molecule type" value="Genomic_DNA"/>
</dbReference>
<dbReference type="SUPFAM" id="SSF52540">
    <property type="entry name" value="P-loop containing nucleoside triphosphate hydrolases"/>
    <property type="match status" value="1"/>
</dbReference>
<dbReference type="InterPro" id="IPR006073">
    <property type="entry name" value="GTP-bd"/>
</dbReference>
<protein>
    <recommendedName>
        <fullName evidence="2">Fe(2+) transporter FeoB</fullName>
    </recommendedName>
    <alternativeName>
        <fullName evidence="14">Ferrous iron transport protein B</fullName>
    </alternativeName>
</protein>
<dbReference type="Pfam" id="PF07670">
    <property type="entry name" value="Gate"/>
    <property type="match status" value="2"/>
</dbReference>